<keyword evidence="3" id="KW-0175">Coiled coil</keyword>
<dbReference type="AlphaFoldDB" id="A8F3K7"/>
<keyword evidence="4 5" id="KW-0975">Bacterial flagellum</keyword>
<keyword evidence="8" id="KW-0966">Cell projection</keyword>
<dbReference type="GO" id="GO:0009421">
    <property type="term" value="C:bacterial-type flagellum filament cap"/>
    <property type="evidence" value="ECO:0007669"/>
    <property type="project" value="InterPro"/>
</dbReference>
<dbReference type="Proteomes" id="UP000002016">
    <property type="component" value="Chromosome"/>
</dbReference>
<evidence type="ECO:0000256" key="1">
    <source>
        <dbReference type="ARBA" id="ARBA00009764"/>
    </source>
</evidence>
<keyword evidence="9" id="KW-1185">Reference proteome</keyword>
<dbReference type="InterPro" id="IPR010810">
    <property type="entry name" value="Flagellin_hook_IN_motif"/>
</dbReference>
<reference evidence="8 9" key="1">
    <citation type="submission" date="2007-08" db="EMBL/GenBank/DDBJ databases">
        <title>Complete sequence of Thermotoga lettingae TMO.</title>
        <authorList>
            <consortium name="US DOE Joint Genome Institute"/>
            <person name="Copeland A."/>
            <person name="Lucas S."/>
            <person name="Lapidus A."/>
            <person name="Barry K."/>
            <person name="Glavina del Rio T."/>
            <person name="Dalin E."/>
            <person name="Tice H."/>
            <person name="Pitluck S."/>
            <person name="Foster B."/>
            <person name="Bruce D."/>
            <person name="Schmutz J."/>
            <person name="Larimer F."/>
            <person name="Land M."/>
            <person name="Hauser L."/>
            <person name="Kyrpides N."/>
            <person name="Mikhailova N."/>
            <person name="Nelson K."/>
            <person name="Gogarten J.P."/>
            <person name="Noll K."/>
            <person name="Richardson P."/>
        </authorList>
    </citation>
    <scope>NUCLEOTIDE SEQUENCE [LARGE SCALE GENOMIC DNA]</scope>
    <source>
        <strain evidence="9">ATCC BAA-301 / DSM 14385 / NBRC 107922 / TMO</strain>
    </source>
</reference>
<dbReference type="Pfam" id="PF07196">
    <property type="entry name" value="Flagellin_IN"/>
    <property type="match status" value="1"/>
</dbReference>
<keyword evidence="5" id="KW-0964">Secreted</keyword>
<evidence type="ECO:0000256" key="5">
    <source>
        <dbReference type="RuleBase" id="RU362066"/>
    </source>
</evidence>
<name>A8F3K7_PSELT</name>
<evidence type="ECO:0000259" key="6">
    <source>
        <dbReference type="Pfam" id="PF02465"/>
    </source>
</evidence>
<dbReference type="Pfam" id="PF02465">
    <property type="entry name" value="FliD_N"/>
    <property type="match status" value="1"/>
</dbReference>
<dbReference type="OrthoDB" id="41230at2"/>
<dbReference type="EMBL" id="CP000812">
    <property type="protein sequence ID" value="ABV32741.1"/>
    <property type="molecule type" value="Genomic_DNA"/>
</dbReference>
<evidence type="ECO:0000259" key="7">
    <source>
        <dbReference type="Pfam" id="PF07195"/>
    </source>
</evidence>
<proteinExistence type="inferred from homology"/>
<feature type="domain" description="Flagellar hook-associated protein 2 C-terminal" evidence="7">
    <location>
        <begin position="347"/>
        <end position="587"/>
    </location>
</feature>
<sequence>MDLSSIASTINYNYQSSSSRIQFGGLFSGLDTSSIIDALLATDIEAAERLNTKYKQLDLKQKAYQQLDDKLEQFMNFLSNFKLQSNLLSKNVETSSTILSASANASTANGTYYVKVLSLATRSSLTGGGTIGPDNISSSATFSSLMYRYTPADSTLKVQKGSSTYDLSISTTDTIDDIIAKFETIFGSGNVIFSDGKLNITSDEAFAIRQTQGTFMQVFNLVDAPVELNGSTYSMQSTAHIGAISANKKLGDIASYRGLSLNDGQISINDVSISFTTTTTLSELISAINNSDAGVTARYDENSDKLILTSDSTGANTISIDDGGSGLSQLLRLDTSTFNVGSSAHVQISTDNVNWTDLYSSSNSFKYNGLTIDVQNTSESTQTITVENNVDATVEQIKEFVNQWNDIMSYLYEKLNETEVTDKDEEEMTEEEKMQGILNNDSFLRTVFNKLRNYITTSMPGEIKYLWEIGISTGSYGYENMVVGKLEIDEDKLRSKIEENPEAIWEFFGQNEENTEGFAQQIQQYVKELTKYGGQIDQVAGLNGSINREKRVLAQQLADWIERIQKKEEDLWSKFATMEQIIAQMQAQSSYLSQISSSSSSS</sequence>
<dbReference type="HOGENOM" id="CLU_015182_0_2_0"/>
<organism evidence="8 9">
    <name type="scientific">Pseudothermotoga lettingae (strain ATCC BAA-301 / DSM 14385 / NBRC 107922 / TMO)</name>
    <name type="common">Thermotoga lettingae</name>
    <dbReference type="NCBI Taxonomy" id="416591"/>
    <lineage>
        <taxon>Bacteria</taxon>
        <taxon>Thermotogati</taxon>
        <taxon>Thermotogota</taxon>
        <taxon>Thermotogae</taxon>
        <taxon>Thermotogales</taxon>
        <taxon>Thermotogaceae</taxon>
        <taxon>Pseudothermotoga</taxon>
    </lineage>
</organism>
<dbReference type="RefSeq" id="WP_012002222.1">
    <property type="nucleotide sequence ID" value="NC_009828.1"/>
</dbReference>
<protein>
    <recommendedName>
        <fullName evidence="5">Flagellar hook-associated protein 2</fullName>
        <shortName evidence="5">HAP2</shortName>
    </recommendedName>
    <alternativeName>
        <fullName evidence="5">Flagellar cap protein</fullName>
    </alternativeName>
</protein>
<accession>A8F3K7</accession>
<keyword evidence="8" id="KW-0969">Cilium</keyword>
<reference evidence="8 9" key="2">
    <citation type="journal article" date="2009" name="Proc. Natl. Acad. Sci. U.S.A.">
        <title>On the chimeric nature, thermophilic origin, and phylogenetic placement of the Thermotogales.</title>
        <authorList>
            <person name="Zhaxybayeva O."/>
            <person name="Swithers K.S."/>
            <person name="Lapierre P."/>
            <person name="Fournier G.P."/>
            <person name="Bickhart D.M."/>
            <person name="DeBoy R.T."/>
            <person name="Nelson K.E."/>
            <person name="Nesbo C.L."/>
            <person name="Doolittle W.F."/>
            <person name="Gogarten J.P."/>
            <person name="Noll K.M."/>
        </authorList>
    </citation>
    <scope>NUCLEOTIDE SEQUENCE [LARGE SCALE GENOMIC DNA]</scope>
    <source>
        <strain evidence="9">ATCC BAA-301 / DSM 14385 / NBRC 107922 / TMO</strain>
    </source>
</reference>
<dbReference type="STRING" id="416591.Tlet_0171"/>
<evidence type="ECO:0000256" key="4">
    <source>
        <dbReference type="ARBA" id="ARBA00023143"/>
    </source>
</evidence>
<feature type="domain" description="Flagellar hook-associated protein 2 N-terminal" evidence="6">
    <location>
        <begin position="28"/>
        <end position="122"/>
    </location>
</feature>
<comment type="subcellular location">
    <subcellularLocation>
        <location evidence="5">Secreted</location>
    </subcellularLocation>
    <subcellularLocation>
        <location evidence="5">Bacterial flagellum</location>
    </subcellularLocation>
</comment>
<evidence type="ECO:0000313" key="8">
    <source>
        <dbReference type="EMBL" id="ABV32741.1"/>
    </source>
</evidence>
<dbReference type="InterPro" id="IPR003481">
    <property type="entry name" value="FliD_N"/>
</dbReference>
<comment type="function">
    <text evidence="5">Required for morphogenesis and for the elongation of the flagellar filament by facilitating polymerization of the flagellin monomers at the tip of growing filament. Forms a capping structure, which prevents flagellin subunits (transported through the central channel of the flagellum) from leaking out without polymerization at the distal end.</text>
</comment>
<dbReference type="eggNOG" id="COG1345">
    <property type="taxonomic scope" value="Bacteria"/>
</dbReference>
<dbReference type="GO" id="GO:0071973">
    <property type="term" value="P:bacterial-type flagellum-dependent cell motility"/>
    <property type="evidence" value="ECO:0007669"/>
    <property type="project" value="TreeGrafter"/>
</dbReference>
<dbReference type="GO" id="GO:0005576">
    <property type="term" value="C:extracellular region"/>
    <property type="evidence" value="ECO:0007669"/>
    <property type="project" value="UniProtKB-SubCell"/>
</dbReference>
<keyword evidence="8" id="KW-0282">Flagellum</keyword>
<dbReference type="Gene3D" id="3.30.70.2120">
    <property type="match status" value="1"/>
</dbReference>
<evidence type="ECO:0000313" key="9">
    <source>
        <dbReference type="Proteomes" id="UP000002016"/>
    </source>
</evidence>
<dbReference type="GO" id="GO:0009424">
    <property type="term" value="C:bacterial-type flagellum hook"/>
    <property type="evidence" value="ECO:0007669"/>
    <property type="project" value="UniProtKB-UniRule"/>
</dbReference>
<gene>
    <name evidence="8" type="ordered locus">Tlet_0171</name>
</gene>
<dbReference type="GO" id="GO:0007155">
    <property type="term" value="P:cell adhesion"/>
    <property type="evidence" value="ECO:0007669"/>
    <property type="project" value="InterPro"/>
</dbReference>
<dbReference type="InterPro" id="IPR010809">
    <property type="entry name" value="FliD_C"/>
</dbReference>
<dbReference type="Pfam" id="PF07195">
    <property type="entry name" value="FliD_C"/>
    <property type="match status" value="1"/>
</dbReference>
<dbReference type="PANTHER" id="PTHR30288:SF0">
    <property type="entry name" value="FLAGELLAR HOOK-ASSOCIATED PROTEIN 2"/>
    <property type="match status" value="1"/>
</dbReference>
<evidence type="ECO:0000256" key="2">
    <source>
        <dbReference type="ARBA" id="ARBA00011255"/>
    </source>
</evidence>
<evidence type="ECO:0000256" key="3">
    <source>
        <dbReference type="ARBA" id="ARBA00023054"/>
    </source>
</evidence>
<comment type="similarity">
    <text evidence="1 5">Belongs to the FliD family.</text>
</comment>
<dbReference type="InterPro" id="IPR040026">
    <property type="entry name" value="FliD"/>
</dbReference>
<dbReference type="KEGG" id="tle:Tlet_0171"/>
<comment type="subunit">
    <text evidence="2 5">Homopentamer.</text>
</comment>
<dbReference type="PANTHER" id="PTHR30288">
    <property type="entry name" value="FLAGELLAR CAP/ASSEMBLY PROTEIN FLID"/>
    <property type="match status" value="1"/>
</dbReference>